<keyword evidence="2" id="KW-0812">Transmembrane</keyword>
<sequence length="337" mass="35146">MSSAAPAPGSSAPRANAPAALSAFLRGVERRGAVLAELQAGDASAGDAALAAAMTGFRALAAEAALSEWPSRFWSLLLTQPGLRQRTPVAIPVEVTDRLAELGSGPRAALLLRLAAGLNENEAAAVLGVAPPTYRLALQRALPRHADGRADPQAWQQLREQVHRRIKTLPPERLQRLAQAREAALQGVAMTASAAQPRAAAKRPRPSWLMPLLWSLLALCTLAFAATFWWPGGFAGRWLGGPDGVTVSALPEAAAPADRYGREAGLIAHRDFELLADPQGQAASDDLELRSWLAARDAGTIPAQAPAVPLEAAPPAPGTAPAGGETQGSETDTQEGE</sequence>
<evidence type="ECO:0000313" key="4">
    <source>
        <dbReference type="Proteomes" id="UP000829194"/>
    </source>
</evidence>
<name>A0ABY3XCE5_9GAMM</name>
<dbReference type="RefSeq" id="WP_148649106.1">
    <property type="nucleotide sequence ID" value="NZ_CP011131.1"/>
</dbReference>
<dbReference type="Gene3D" id="1.10.10.10">
    <property type="entry name" value="Winged helix-like DNA-binding domain superfamily/Winged helix DNA-binding domain"/>
    <property type="match status" value="1"/>
</dbReference>
<keyword evidence="4" id="KW-1185">Reference proteome</keyword>
<organism evidence="3 4">
    <name type="scientific">Lysobacter gummosus</name>
    <dbReference type="NCBI Taxonomy" id="262324"/>
    <lineage>
        <taxon>Bacteria</taxon>
        <taxon>Pseudomonadati</taxon>
        <taxon>Pseudomonadota</taxon>
        <taxon>Gammaproteobacteria</taxon>
        <taxon>Lysobacterales</taxon>
        <taxon>Lysobacteraceae</taxon>
        <taxon>Lysobacter</taxon>
    </lineage>
</organism>
<proteinExistence type="predicted"/>
<dbReference type="EMBL" id="CP093547">
    <property type="protein sequence ID" value="UNP29340.1"/>
    <property type="molecule type" value="Genomic_DNA"/>
</dbReference>
<dbReference type="InterPro" id="IPR036388">
    <property type="entry name" value="WH-like_DNA-bd_sf"/>
</dbReference>
<feature type="region of interest" description="Disordered" evidence="1">
    <location>
        <begin position="303"/>
        <end position="337"/>
    </location>
</feature>
<evidence type="ECO:0000256" key="2">
    <source>
        <dbReference type="SAM" id="Phobius"/>
    </source>
</evidence>
<evidence type="ECO:0008006" key="5">
    <source>
        <dbReference type="Google" id="ProtNLM"/>
    </source>
</evidence>
<reference evidence="3 4" key="1">
    <citation type="submission" date="2022-03" db="EMBL/GenBank/DDBJ databases">
        <title>Complete genome sequence of Lysobacter capsici VKM B-2533 and Lysobacter gummosus 10.1.1, promising sources of lytic agents.</title>
        <authorList>
            <person name="Tarlachkov S.V."/>
            <person name="Kudryakova I.V."/>
            <person name="Afoshin A.S."/>
            <person name="Leontyevskaya E.A."/>
            <person name="Leontyevskaya N.V."/>
        </authorList>
    </citation>
    <scope>NUCLEOTIDE SEQUENCE [LARGE SCALE GENOMIC DNA]</scope>
    <source>
        <strain evidence="3 4">10.1.1</strain>
    </source>
</reference>
<gene>
    <name evidence="3" type="ORF">MOV92_23215</name>
</gene>
<accession>A0ABY3XCE5</accession>
<feature type="transmembrane region" description="Helical" evidence="2">
    <location>
        <begin position="208"/>
        <end position="230"/>
    </location>
</feature>
<evidence type="ECO:0000313" key="3">
    <source>
        <dbReference type="EMBL" id="UNP29340.1"/>
    </source>
</evidence>
<evidence type="ECO:0000256" key="1">
    <source>
        <dbReference type="SAM" id="MobiDB-lite"/>
    </source>
</evidence>
<dbReference type="Proteomes" id="UP000829194">
    <property type="component" value="Chromosome"/>
</dbReference>
<keyword evidence="2" id="KW-1133">Transmembrane helix</keyword>
<keyword evidence="2" id="KW-0472">Membrane</keyword>
<protein>
    <recommendedName>
        <fullName evidence="5">Sigma-70, region 4 family protein</fullName>
    </recommendedName>
</protein>